<dbReference type="EMBL" id="JAFMYW010000001">
    <property type="protein sequence ID" value="MBO0947125.1"/>
    <property type="molecule type" value="Genomic_DNA"/>
</dbReference>
<evidence type="ECO:0000313" key="3">
    <source>
        <dbReference type="Proteomes" id="UP000664628"/>
    </source>
</evidence>
<keyword evidence="1" id="KW-0812">Transmembrane</keyword>
<dbReference type="Pfam" id="PF17555">
    <property type="entry name" value="TssN"/>
    <property type="match status" value="1"/>
</dbReference>
<feature type="transmembrane region" description="Helical" evidence="1">
    <location>
        <begin position="40"/>
        <end position="60"/>
    </location>
</feature>
<reference evidence="2 3" key="1">
    <citation type="submission" date="2021-03" db="EMBL/GenBank/DDBJ databases">
        <title>Fibrella sp. HMF5405 genome sequencing and assembly.</title>
        <authorList>
            <person name="Kang H."/>
            <person name="Kim H."/>
            <person name="Bae S."/>
            <person name="Joh K."/>
        </authorList>
    </citation>
    <scope>NUCLEOTIDE SEQUENCE [LARGE SCALE GENOMIC DNA]</scope>
    <source>
        <strain evidence="2 3">HMF5405</strain>
    </source>
</reference>
<dbReference type="InterPro" id="IPR035177">
    <property type="entry name" value="TssN"/>
</dbReference>
<accession>A0ABS3JAW5</accession>
<feature type="transmembrane region" description="Helical" evidence="1">
    <location>
        <begin position="129"/>
        <end position="147"/>
    </location>
</feature>
<evidence type="ECO:0000313" key="2">
    <source>
        <dbReference type="EMBL" id="MBO0947125.1"/>
    </source>
</evidence>
<feature type="transmembrane region" description="Helical" evidence="1">
    <location>
        <begin position="66"/>
        <end position="88"/>
    </location>
</feature>
<protein>
    <submittedName>
        <fullName evidence="2">TssN family type VI secretion system protein</fullName>
    </submittedName>
</protein>
<proteinExistence type="predicted"/>
<organism evidence="2 3">
    <name type="scientific">Fibrella forsythiae</name>
    <dbReference type="NCBI Taxonomy" id="2817061"/>
    <lineage>
        <taxon>Bacteria</taxon>
        <taxon>Pseudomonadati</taxon>
        <taxon>Bacteroidota</taxon>
        <taxon>Cytophagia</taxon>
        <taxon>Cytophagales</taxon>
        <taxon>Spirosomataceae</taxon>
        <taxon>Fibrella</taxon>
    </lineage>
</organism>
<keyword evidence="3" id="KW-1185">Reference proteome</keyword>
<gene>
    <name evidence="2" type="ORF">J2I46_00920</name>
</gene>
<keyword evidence="1" id="KW-1133">Transmembrane helix</keyword>
<evidence type="ECO:0000256" key="1">
    <source>
        <dbReference type="SAM" id="Phobius"/>
    </source>
</evidence>
<dbReference type="RefSeq" id="WP_207327045.1">
    <property type="nucleotide sequence ID" value="NZ_JAFMYW010000001.1"/>
</dbReference>
<feature type="transmembrane region" description="Helical" evidence="1">
    <location>
        <begin position="6"/>
        <end position="28"/>
    </location>
</feature>
<comment type="caution">
    <text evidence="2">The sequence shown here is derived from an EMBL/GenBank/DDBJ whole genome shotgun (WGS) entry which is preliminary data.</text>
</comment>
<dbReference type="Proteomes" id="UP000664628">
    <property type="component" value="Unassembled WGS sequence"/>
</dbReference>
<keyword evidence="1" id="KW-0472">Membrane</keyword>
<name>A0ABS3JAW5_9BACT</name>
<sequence length="292" mass="33688">MGSPVQFFLTYLLVPIVTLVLGVSLAAINQKKSLLSGRKLLISVAQFTLPMALAGLFGMIDLWFMPLYYLLMALVFLLEGMLYVRQLVRLMGDEQRTEPLFVALLTLLILLIGGYSFGWVFNFFSTLKYGFWAATCLVPFAIPLVFARTYDALVAIPNEVHKVWYYPRQAKEIEFEGVDYYRLMILEVELRKNPANTAEGPVKVKARATQDLSFGLWFQKFIDDYNYKFPNDPIVTESPDQAAYGWLFYYVRPSLFSLRRYIDFDVSVAQNRLTERHTIQAKRVEVHQLPAR</sequence>
<feature type="transmembrane region" description="Helical" evidence="1">
    <location>
        <begin position="100"/>
        <end position="123"/>
    </location>
</feature>